<name>A0ACC0QEI4_9HYPO</name>
<organism evidence="1 2">
    <name type="scientific">Fusarium keratoplasticum</name>
    <dbReference type="NCBI Taxonomy" id="1328300"/>
    <lineage>
        <taxon>Eukaryota</taxon>
        <taxon>Fungi</taxon>
        <taxon>Dikarya</taxon>
        <taxon>Ascomycota</taxon>
        <taxon>Pezizomycotina</taxon>
        <taxon>Sordariomycetes</taxon>
        <taxon>Hypocreomycetidae</taxon>
        <taxon>Hypocreales</taxon>
        <taxon>Nectriaceae</taxon>
        <taxon>Fusarium</taxon>
        <taxon>Fusarium solani species complex</taxon>
    </lineage>
</organism>
<accession>A0ACC0QEI4</accession>
<dbReference type="EMBL" id="CM046514">
    <property type="protein sequence ID" value="KAI8650595.1"/>
    <property type="molecule type" value="Genomic_DNA"/>
</dbReference>
<dbReference type="Proteomes" id="UP001065298">
    <property type="component" value="Chromosome 12"/>
</dbReference>
<proteinExistence type="predicted"/>
<gene>
    <name evidence="1" type="ORF">NCS57_01393700</name>
</gene>
<reference evidence="1" key="1">
    <citation type="submission" date="2022-06" db="EMBL/GenBank/DDBJ databases">
        <title>Fusarium solani species complex genomes reveal bases of compartmentalisation and animal pathogenesis.</title>
        <authorList>
            <person name="Tsai I.J."/>
        </authorList>
    </citation>
    <scope>NUCLEOTIDE SEQUENCE</scope>
    <source>
        <strain evidence="1">Fu6.1</strain>
    </source>
</reference>
<keyword evidence="2" id="KW-1185">Reference proteome</keyword>
<protein>
    <submittedName>
        <fullName evidence="1">Uncharacterized protein</fullName>
    </submittedName>
</protein>
<evidence type="ECO:0000313" key="2">
    <source>
        <dbReference type="Proteomes" id="UP001065298"/>
    </source>
</evidence>
<comment type="caution">
    <text evidence="1">The sequence shown here is derived from an EMBL/GenBank/DDBJ whole genome shotgun (WGS) entry which is preliminary data.</text>
</comment>
<sequence length="473" mass="54177">MADLALGAIGVVPVVEFVFKSFKGLYKNLKTFKEYAREAERIRRQLEVQEAIFKNEWKILRTSEHPGDTTQRLREIQDRLKVTFRSKTWSESIEKLRRSIGNLSTLRAQLEKLGKPARHELSVEGKTRERYLMEWRGSVALESGLVQLHVRSSILQLDFGASRMPLTPPDEEHQGMSKRRKVVRFEEPTVKQTVGHQAQEFEHKAGSQLIHQTSRDLRSSGDICFKLTGTPPTQNASSSESAPHCFGHLDCTRQRDNFCHTFYPSCPETSRRHTERSPMALDEIIKTSRRDLINPIDKLRLARMLVSAALKFYSTPWLNDIWQLGDLFVSVDDIEDLSQSIHNMHLSAELGKTRLAAESDIRDDEEIRCNIKCRPLWSLGVALVQIDHWEKIDLGDALAVRKAAARTSQISPKYRDLTQQCLECDFGRCRGQDLSRSPLHQTVYKVVLGELDRLLSLKEQEMSPMQVSDEGDL</sequence>
<evidence type="ECO:0000313" key="1">
    <source>
        <dbReference type="EMBL" id="KAI8650595.1"/>
    </source>
</evidence>